<dbReference type="SFLD" id="SFLDS00029">
    <property type="entry name" value="Radical_SAM"/>
    <property type="match status" value="1"/>
</dbReference>
<evidence type="ECO:0000313" key="9">
    <source>
        <dbReference type="Proteomes" id="UP000678237"/>
    </source>
</evidence>
<gene>
    <name evidence="8" type="ORF">J4203_06915</name>
</gene>
<dbReference type="GO" id="GO:0031419">
    <property type="term" value="F:cobalamin binding"/>
    <property type="evidence" value="ECO:0007669"/>
    <property type="project" value="InterPro"/>
</dbReference>
<dbReference type="GO" id="GO:0003824">
    <property type="term" value="F:catalytic activity"/>
    <property type="evidence" value="ECO:0007669"/>
    <property type="project" value="InterPro"/>
</dbReference>
<dbReference type="Pfam" id="PF02310">
    <property type="entry name" value="B12-binding"/>
    <property type="match status" value="1"/>
</dbReference>
<keyword evidence="4" id="KW-0408">Iron</keyword>
<dbReference type="InterPro" id="IPR007197">
    <property type="entry name" value="rSAM"/>
</dbReference>
<dbReference type="PANTHER" id="PTHR43409:SF16">
    <property type="entry name" value="SLR0320 PROTEIN"/>
    <property type="match status" value="1"/>
</dbReference>
<comment type="caution">
    <text evidence="8">The sequence shown here is derived from an EMBL/GenBank/DDBJ whole genome shotgun (WGS) entry which is preliminary data.</text>
</comment>
<comment type="cofactor">
    <cofactor evidence="1">
        <name>[4Fe-4S] cluster</name>
        <dbReference type="ChEBI" id="CHEBI:49883"/>
    </cofactor>
</comment>
<keyword evidence="3" id="KW-0479">Metal-binding</keyword>
<evidence type="ECO:0000256" key="3">
    <source>
        <dbReference type="ARBA" id="ARBA00022723"/>
    </source>
</evidence>
<protein>
    <submittedName>
        <fullName evidence="8">Radical SAM protein</fullName>
    </submittedName>
</protein>
<dbReference type="SUPFAM" id="SSF102114">
    <property type="entry name" value="Radical SAM enzymes"/>
    <property type="match status" value="1"/>
</dbReference>
<dbReference type="AlphaFoldDB" id="A0A8T4LA16"/>
<sequence length="483" mass="55272">MRLKVLTLNPPFFPKYSRESRSPSVTKGGTTYYPMWLAYATGVLMKEGFNTRMVDAAGACKTKEEVTDIIRHMKPDYIVTYTSTGSVVNDAEYIQSVKDEGLDFYSVFVGPHATATPVETLKLNDAMDAVARSEFDYIVRDLAFELEKGQPDLSKVRGLSFKGSDGKIRHNEPMDPIENLDEIPFVSKVYKRFLNIWDYFYSANLYPEVQIVTGRGCPYRCTFCHWPQTMTGRKFRTRSIENVMDEFDYIEKTFPGLGEVFLEDDTFTQDRKRVKEFCEAKARHGNGLVWSCNARADVDLETLKAMKTANCRLVCVGIESGVQEVLNNVKKGTTVEGIRKFFKNTKEANVLVHGCFMLGNKGDTKDTIKKTIEFAKELNPDTSQFFPLMVYPGTEAYEWAKEQGHLKTNDYAQWLNAEGGHNTIIDRPGLTHEELVQMCNDARTEYYFRPNYMATKVKQVLTLPMERRRILKAFQVFVKQLGK</sequence>
<evidence type="ECO:0000256" key="2">
    <source>
        <dbReference type="ARBA" id="ARBA00022691"/>
    </source>
</evidence>
<dbReference type="InterPro" id="IPR006638">
    <property type="entry name" value="Elp3/MiaA/NifB-like_rSAM"/>
</dbReference>
<evidence type="ECO:0000256" key="5">
    <source>
        <dbReference type="ARBA" id="ARBA00023014"/>
    </source>
</evidence>
<dbReference type="CDD" id="cd01335">
    <property type="entry name" value="Radical_SAM"/>
    <property type="match status" value="1"/>
</dbReference>
<dbReference type="Pfam" id="PF04055">
    <property type="entry name" value="Radical_SAM"/>
    <property type="match status" value="1"/>
</dbReference>
<accession>A0A8T4LA16</accession>
<evidence type="ECO:0000256" key="4">
    <source>
        <dbReference type="ARBA" id="ARBA00023004"/>
    </source>
</evidence>
<dbReference type="Proteomes" id="UP000678237">
    <property type="component" value="Unassembled WGS sequence"/>
</dbReference>
<reference evidence="8" key="1">
    <citation type="submission" date="2021-03" db="EMBL/GenBank/DDBJ databases">
        <authorList>
            <person name="Jaffe A."/>
        </authorList>
    </citation>
    <scope>NUCLEOTIDE SEQUENCE</scope>
    <source>
        <strain evidence="8">RIFCSPLOWO2_01_FULL_58_19</strain>
    </source>
</reference>
<dbReference type="InterPro" id="IPR051198">
    <property type="entry name" value="BchE-like"/>
</dbReference>
<dbReference type="InterPro" id="IPR034466">
    <property type="entry name" value="Methyltransferase_Class_B"/>
</dbReference>
<evidence type="ECO:0000256" key="1">
    <source>
        <dbReference type="ARBA" id="ARBA00001966"/>
    </source>
</evidence>
<dbReference type="SFLD" id="SFLDG01123">
    <property type="entry name" value="methyltransferase_(Class_B)"/>
    <property type="match status" value="1"/>
</dbReference>
<dbReference type="Gene3D" id="3.80.30.20">
    <property type="entry name" value="tm_1862 like domain"/>
    <property type="match status" value="1"/>
</dbReference>
<feature type="domain" description="B12-binding" evidence="6">
    <location>
        <begin position="19"/>
        <end position="153"/>
    </location>
</feature>
<dbReference type="EMBL" id="JAGVWE010000006">
    <property type="protein sequence ID" value="MBS3063564.1"/>
    <property type="molecule type" value="Genomic_DNA"/>
</dbReference>
<dbReference type="GO" id="GO:0005829">
    <property type="term" value="C:cytosol"/>
    <property type="evidence" value="ECO:0007669"/>
    <property type="project" value="TreeGrafter"/>
</dbReference>
<name>A0A8T4LA16_9ARCH</name>
<keyword evidence="2" id="KW-0949">S-adenosyl-L-methionine</keyword>
<organism evidence="8 9">
    <name type="scientific">Candidatus Iainarchaeum sp</name>
    <dbReference type="NCBI Taxonomy" id="3101447"/>
    <lineage>
        <taxon>Archaea</taxon>
        <taxon>Candidatus Iainarchaeota</taxon>
        <taxon>Candidatus Iainarchaeia</taxon>
        <taxon>Candidatus Iainarchaeales</taxon>
        <taxon>Candidatus Iainarchaeaceae</taxon>
        <taxon>Candidatus Iainarchaeum</taxon>
    </lineage>
</organism>
<reference evidence="8" key="2">
    <citation type="submission" date="2021-05" db="EMBL/GenBank/DDBJ databases">
        <title>Protein family content uncovers lineage relationships and bacterial pathway maintenance mechanisms in DPANN archaea.</title>
        <authorList>
            <person name="Castelle C.J."/>
            <person name="Meheust R."/>
            <person name="Jaffe A.L."/>
            <person name="Seitz K."/>
            <person name="Gong X."/>
            <person name="Baker B.J."/>
            <person name="Banfield J.F."/>
        </authorList>
    </citation>
    <scope>NUCLEOTIDE SEQUENCE</scope>
    <source>
        <strain evidence="8">RIFCSPLOWO2_01_FULL_58_19</strain>
    </source>
</reference>
<evidence type="ECO:0000259" key="6">
    <source>
        <dbReference type="PROSITE" id="PS51332"/>
    </source>
</evidence>
<feature type="domain" description="Radical SAM core" evidence="7">
    <location>
        <begin position="199"/>
        <end position="430"/>
    </location>
</feature>
<keyword evidence="5" id="KW-0411">Iron-sulfur</keyword>
<dbReference type="PROSITE" id="PS51918">
    <property type="entry name" value="RADICAL_SAM"/>
    <property type="match status" value="1"/>
</dbReference>
<proteinExistence type="predicted"/>
<dbReference type="SFLD" id="SFLDG01082">
    <property type="entry name" value="B12-binding_domain_containing"/>
    <property type="match status" value="1"/>
</dbReference>
<dbReference type="InterPro" id="IPR023404">
    <property type="entry name" value="rSAM_horseshoe"/>
</dbReference>
<dbReference type="Gene3D" id="3.40.50.280">
    <property type="entry name" value="Cobalamin-binding domain"/>
    <property type="match status" value="1"/>
</dbReference>
<dbReference type="PANTHER" id="PTHR43409">
    <property type="entry name" value="ANAEROBIC MAGNESIUM-PROTOPORPHYRIN IX MONOMETHYL ESTER CYCLASE-RELATED"/>
    <property type="match status" value="1"/>
</dbReference>
<dbReference type="GO" id="GO:0051539">
    <property type="term" value="F:4 iron, 4 sulfur cluster binding"/>
    <property type="evidence" value="ECO:0007669"/>
    <property type="project" value="UniProtKB-KW"/>
</dbReference>
<dbReference type="InterPro" id="IPR058240">
    <property type="entry name" value="rSAM_sf"/>
</dbReference>
<dbReference type="PROSITE" id="PS51332">
    <property type="entry name" value="B12_BINDING"/>
    <property type="match status" value="1"/>
</dbReference>
<dbReference type="SMART" id="SM00729">
    <property type="entry name" value="Elp3"/>
    <property type="match status" value="1"/>
</dbReference>
<evidence type="ECO:0000313" key="8">
    <source>
        <dbReference type="EMBL" id="MBS3063564.1"/>
    </source>
</evidence>
<dbReference type="InterPro" id="IPR006158">
    <property type="entry name" value="Cobalamin-bd"/>
</dbReference>
<dbReference type="GO" id="GO:0046872">
    <property type="term" value="F:metal ion binding"/>
    <property type="evidence" value="ECO:0007669"/>
    <property type="project" value="UniProtKB-KW"/>
</dbReference>
<evidence type="ECO:0000259" key="7">
    <source>
        <dbReference type="PROSITE" id="PS51918"/>
    </source>
</evidence>